<dbReference type="GO" id="GO:0003700">
    <property type="term" value="F:DNA-binding transcription factor activity"/>
    <property type="evidence" value="ECO:0007669"/>
    <property type="project" value="InterPro"/>
</dbReference>
<dbReference type="Proteomes" id="UP000182690">
    <property type="component" value="Unassembled WGS sequence"/>
</dbReference>
<gene>
    <name evidence="3" type="ORF">SAMN04488565_0367</name>
</gene>
<dbReference type="OrthoDB" id="5117734at2"/>
<dbReference type="STRING" id="1079994.SAMN04488565_0367"/>
<evidence type="ECO:0000313" key="4">
    <source>
        <dbReference type="Proteomes" id="UP000182690"/>
    </source>
</evidence>
<feature type="domain" description="HTH marR-type" evidence="2">
    <location>
        <begin position="7"/>
        <end position="142"/>
    </location>
</feature>
<evidence type="ECO:0000256" key="1">
    <source>
        <dbReference type="SAM" id="MobiDB-lite"/>
    </source>
</evidence>
<keyword evidence="3" id="KW-0238">DNA-binding</keyword>
<dbReference type="Gene3D" id="1.10.10.10">
    <property type="entry name" value="Winged helix-like DNA-binding domain superfamily/Winged helix DNA-binding domain"/>
    <property type="match status" value="1"/>
</dbReference>
<dbReference type="InterPro" id="IPR001845">
    <property type="entry name" value="HTH_ArsR_DNA-bd_dom"/>
</dbReference>
<reference evidence="3 4" key="1">
    <citation type="submission" date="2016-10" db="EMBL/GenBank/DDBJ databases">
        <authorList>
            <person name="de Groot N.N."/>
        </authorList>
    </citation>
    <scope>NUCLEOTIDE SEQUENCE [LARGE SCALE GENOMIC DNA]</scope>
    <source>
        <strain evidence="3 4">DSM 22788</strain>
    </source>
</reference>
<dbReference type="AlphaFoldDB" id="A0A1H0XZL7"/>
<dbReference type="SUPFAM" id="SSF46785">
    <property type="entry name" value="Winged helix' DNA-binding domain"/>
    <property type="match status" value="1"/>
</dbReference>
<organism evidence="3 4">
    <name type="scientific">Leucobacter chromiiresistens</name>
    <dbReference type="NCBI Taxonomy" id="1079994"/>
    <lineage>
        <taxon>Bacteria</taxon>
        <taxon>Bacillati</taxon>
        <taxon>Actinomycetota</taxon>
        <taxon>Actinomycetes</taxon>
        <taxon>Micrococcales</taxon>
        <taxon>Microbacteriaceae</taxon>
        <taxon>Leucobacter</taxon>
    </lineage>
</organism>
<dbReference type="GO" id="GO:0003677">
    <property type="term" value="F:DNA binding"/>
    <property type="evidence" value="ECO:0007669"/>
    <property type="project" value="UniProtKB-KW"/>
</dbReference>
<dbReference type="PANTHER" id="PTHR33164:SF43">
    <property type="entry name" value="HTH-TYPE TRANSCRIPTIONAL REPRESSOR YETL"/>
    <property type="match status" value="1"/>
</dbReference>
<dbReference type="PROSITE" id="PS50995">
    <property type="entry name" value="HTH_MARR_2"/>
    <property type="match status" value="1"/>
</dbReference>
<proteinExistence type="predicted"/>
<dbReference type="EMBL" id="FNKB01000001">
    <property type="protein sequence ID" value="SDQ08310.1"/>
    <property type="molecule type" value="Genomic_DNA"/>
</dbReference>
<dbReference type="InterPro" id="IPR039422">
    <property type="entry name" value="MarR/SlyA-like"/>
</dbReference>
<dbReference type="SMART" id="SM00347">
    <property type="entry name" value="HTH_MARR"/>
    <property type="match status" value="1"/>
</dbReference>
<dbReference type="PRINTS" id="PR00598">
    <property type="entry name" value="HTHMARR"/>
</dbReference>
<dbReference type="InterPro" id="IPR036388">
    <property type="entry name" value="WH-like_DNA-bd_sf"/>
</dbReference>
<dbReference type="GO" id="GO:0006950">
    <property type="term" value="P:response to stress"/>
    <property type="evidence" value="ECO:0007669"/>
    <property type="project" value="TreeGrafter"/>
</dbReference>
<feature type="compositionally biased region" description="Low complexity" evidence="1">
    <location>
        <begin position="147"/>
        <end position="160"/>
    </location>
</feature>
<dbReference type="InterPro" id="IPR011991">
    <property type="entry name" value="ArsR-like_HTH"/>
</dbReference>
<dbReference type="PANTHER" id="PTHR33164">
    <property type="entry name" value="TRANSCRIPTIONAL REGULATOR, MARR FAMILY"/>
    <property type="match status" value="1"/>
</dbReference>
<dbReference type="Pfam" id="PF12802">
    <property type="entry name" value="MarR_2"/>
    <property type="match status" value="1"/>
</dbReference>
<dbReference type="InterPro" id="IPR036390">
    <property type="entry name" value="WH_DNA-bd_sf"/>
</dbReference>
<dbReference type="CDD" id="cd00090">
    <property type="entry name" value="HTH_ARSR"/>
    <property type="match status" value="1"/>
</dbReference>
<dbReference type="InterPro" id="IPR000835">
    <property type="entry name" value="HTH_MarR-typ"/>
</dbReference>
<dbReference type="RefSeq" id="WP_010155870.1">
    <property type="nucleotide sequence ID" value="NZ_FNKB01000001.1"/>
</dbReference>
<dbReference type="SMART" id="SM00418">
    <property type="entry name" value="HTH_ARSR"/>
    <property type="match status" value="1"/>
</dbReference>
<protein>
    <submittedName>
        <fullName evidence="3">DNA-binding transcriptional regulator, MarR family</fullName>
    </submittedName>
</protein>
<evidence type="ECO:0000259" key="2">
    <source>
        <dbReference type="PROSITE" id="PS50995"/>
    </source>
</evidence>
<dbReference type="eggNOG" id="COG1846">
    <property type="taxonomic scope" value="Bacteria"/>
</dbReference>
<feature type="region of interest" description="Disordered" evidence="1">
    <location>
        <begin position="147"/>
        <end position="194"/>
    </location>
</feature>
<accession>A0A1H0XZL7</accession>
<evidence type="ECO:0000313" key="3">
    <source>
        <dbReference type="EMBL" id="SDQ08310.1"/>
    </source>
</evidence>
<sequence>MGAAVDPARLAGVISPLRRALLAAARAAGDLPEIPDSQIQIIRALPDGVALAPSDLADALRLDRSTVSNVLAAMQRAGLIERRPDAADGRRVLVSTSEEARMLFAAYDRASTRILGASLAALPARDAHAIETALPALERLLDALLADRGVEQPEQSAESEQSAEPEQSADPEQPADPALPAPPHPANDRASEHS</sequence>
<name>A0A1H0XZL7_9MICO</name>